<accession>A0ABN9FHI0</accession>
<feature type="compositionally biased region" description="Basic and acidic residues" evidence="1">
    <location>
        <begin position="154"/>
        <end position="168"/>
    </location>
</feature>
<feature type="region of interest" description="Disordered" evidence="1">
    <location>
        <begin position="213"/>
        <end position="268"/>
    </location>
</feature>
<feature type="compositionally biased region" description="Basic and acidic residues" evidence="1">
    <location>
        <begin position="66"/>
        <end position="83"/>
    </location>
</feature>
<evidence type="ECO:0000313" key="3">
    <source>
        <dbReference type="Proteomes" id="UP001162483"/>
    </source>
</evidence>
<name>A0ABN9FHI0_9NEOB</name>
<organism evidence="2 3">
    <name type="scientific">Staurois parvus</name>
    <dbReference type="NCBI Taxonomy" id="386267"/>
    <lineage>
        <taxon>Eukaryota</taxon>
        <taxon>Metazoa</taxon>
        <taxon>Chordata</taxon>
        <taxon>Craniata</taxon>
        <taxon>Vertebrata</taxon>
        <taxon>Euteleostomi</taxon>
        <taxon>Amphibia</taxon>
        <taxon>Batrachia</taxon>
        <taxon>Anura</taxon>
        <taxon>Neobatrachia</taxon>
        <taxon>Ranoidea</taxon>
        <taxon>Ranidae</taxon>
        <taxon>Staurois</taxon>
    </lineage>
</organism>
<feature type="non-terminal residue" evidence="2">
    <location>
        <position position="1"/>
    </location>
</feature>
<comment type="caution">
    <text evidence="2">The sequence shown here is derived from an EMBL/GenBank/DDBJ whole genome shotgun (WGS) entry which is preliminary data.</text>
</comment>
<dbReference type="EMBL" id="CATNWA010016925">
    <property type="protein sequence ID" value="CAI9596454.1"/>
    <property type="molecule type" value="Genomic_DNA"/>
</dbReference>
<keyword evidence="3" id="KW-1185">Reference proteome</keyword>
<protein>
    <submittedName>
        <fullName evidence="2">Uncharacterized protein</fullName>
    </submittedName>
</protein>
<gene>
    <name evidence="2" type="ORF">SPARVUS_LOCUS12073376</name>
</gene>
<evidence type="ECO:0000313" key="2">
    <source>
        <dbReference type="EMBL" id="CAI9596454.1"/>
    </source>
</evidence>
<proteinExistence type="predicted"/>
<evidence type="ECO:0000256" key="1">
    <source>
        <dbReference type="SAM" id="MobiDB-lite"/>
    </source>
</evidence>
<dbReference type="Proteomes" id="UP001162483">
    <property type="component" value="Unassembled WGS sequence"/>
</dbReference>
<feature type="region of interest" description="Disordered" evidence="1">
    <location>
        <begin position="1"/>
        <end position="23"/>
    </location>
</feature>
<feature type="compositionally biased region" description="Polar residues" evidence="1">
    <location>
        <begin position="103"/>
        <end position="123"/>
    </location>
</feature>
<sequence length="268" mass="30420">GKENVIVVADDLRSSGPEDKERILKHQPRIHEFAKDLFLFTEHEKATANLKTIREIIWKSKNKQNGPDKKHQAAPPRERESSMKNDGSADSYKNKTPPKPAVSQDSPSSHSGSVGYQTQNTDTAEPESKRSRTLSSEHQFKKSKTLSSGQTNPMKEKYDLPEDHPDLMNKKLNDLQQKNQELENRVKSLTLDKDRSAVEEMKKIIQREEIHFSGQGKEIGERENVLQQQETQRKEIGLDILSQEGGEGAHGHETLPGGRRRSQTKELI</sequence>
<reference evidence="2" key="1">
    <citation type="submission" date="2023-05" db="EMBL/GenBank/DDBJ databases">
        <authorList>
            <person name="Stuckert A."/>
        </authorList>
    </citation>
    <scope>NUCLEOTIDE SEQUENCE</scope>
</reference>
<feature type="compositionally biased region" description="Basic and acidic residues" evidence="1">
    <location>
        <begin position="10"/>
        <end position="23"/>
    </location>
</feature>
<feature type="region of interest" description="Disordered" evidence="1">
    <location>
        <begin position="58"/>
        <end position="168"/>
    </location>
</feature>